<dbReference type="Gene3D" id="1.10.238.10">
    <property type="entry name" value="EF-hand"/>
    <property type="match status" value="3"/>
</dbReference>
<keyword evidence="7" id="KW-0067">ATP-binding</keyword>
<dbReference type="GO" id="GO:0005524">
    <property type="term" value="F:ATP binding"/>
    <property type="evidence" value="ECO:0007669"/>
    <property type="project" value="UniProtKB-KW"/>
</dbReference>
<accession>A0A699KNK4</accession>
<dbReference type="PROSITE" id="PS50222">
    <property type="entry name" value="EF_HAND_2"/>
    <property type="match status" value="2"/>
</dbReference>
<organism evidence="10">
    <name type="scientific">Tanacetum cinerariifolium</name>
    <name type="common">Dalmatian daisy</name>
    <name type="synonym">Chrysanthemum cinerariifolium</name>
    <dbReference type="NCBI Taxonomy" id="118510"/>
    <lineage>
        <taxon>Eukaryota</taxon>
        <taxon>Viridiplantae</taxon>
        <taxon>Streptophyta</taxon>
        <taxon>Embryophyta</taxon>
        <taxon>Tracheophyta</taxon>
        <taxon>Spermatophyta</taxon>
        <taxon>Magnoliopsida</taxon>
        <taxon>eudicotyledons</taxon>
        <taxon>Gunneridae</taxon>
        <taxon>Pentapetalae</taxon>
        <taxon>asterids</taxon>
        <taxon>campanulids</taxon>
        <taxon>Asterales</taxon>
        <taxon>Asteraceae</taxon>
        <taxon>Asteroideae</taxon>
        <taxon>Anthemideae</taxon>
        <taxon>Anthemidinae</taxon>
        <taxon>Tanacetum</taxon>
    </lineage>
</organism>
<comment type="caution">
    <text evidence="10">The sequence shown here is derived from an EMBL/GenBank/DDBJ whole genome shotgun (WGS) entry which is preliminary data.</text>
</comment>
<evidence type="ECO:0000259" key="9">
    <source>
        <dbReference type="PROSITE" id="PS50222"/>
    </source>
</evidence>
<dbReference type="InterPro" id="IPR002048">
    <property type="entry name" value="EF_hand_dom"/>
</dbReference>
<keyword evidence="6" id="KW-0106">Calcium</keyword>
<keyword evidence="8" id="KW-0472">Membrane</keyword>
<reference evidence="10" key="1">
    <citation type="journal article" date="2019" name="Sci. Rep.">
        <title>Draft genome of Tanacetum cinerariifolium, the natural source of mosquito coil.</title>
        <authorList>
            <person name="Yamashiro T."/>
            <person name="Shiraishi A."/>
            <person name="Satake H."/>
            <person name="Nakayama K."/>
        </authorList>
    </citation>
    <scope>NUCLEOTIDE SEQUENCE</scope>
</reference>
<evidence type="ECO:0000313" key="10">
    <source>
        <dbReference type="EMBL" id="GFA98478.1"/>
    </source>
</evidence>
<comment type="similarity">
    <text evidence="1">Belongs to the protein kinase superfamily. CAMK Ser/Thr protein kinase family. CaMK subfamily.</text>
</comment>
<name>A0A699KNK4_TANCI</name>
<evidence type="ECO:0000256" key="8">
    <source>
        <dbReference type="SAM" id="Phobius"/>
    </source>
</evidence>
<evidence type="ECO:0000256" key="7">
    <source>
        <dbReference type="ARBA" id="ARBA00022840"/>
    </source>
</evidence>
<dbReference type="GO" id="GO:0005509">
    <property type="term" value="F:calcium ion binding"/>
    <property type="evidence" value="ECO:0007669"/>
    <property type="project" value="InterPro"/>
</dbReference>
<keyword evidence="8" id="KW-0812">Transmembrane</keyword>
<dbReference type="InterPro" id="IPR011992">
    <property type="entry name" value="EF-hand-dom_pair"/>
</dbReference>
<keyword evidence="8" id="KW-1133">Transmembrane helix</keyword>
<dbReference type="CDD" id="cd00051">
    <property type="entry name" value="EFh"/>
    <property type="match status" value="1"/>
</dbReference>
<dbReference type="PROSITE" id="PS00018">
    <property type="entry name" value="EF_HAND_1"/>
    <property type="match status" value="1"/>
</dbReference>
<feature type="domain" description="EF-hand" evidence="9">
    <location>
        <begin position="55"/>
        <end position="90"/>
    </location>
</feature>
<dbReference type="PANTHER" id="PTHR24349">
    <property type="entry name" value="SERINE/THREONINE-PROTEIN KINASE"/>
    <property type="match status" value="1"/>
</dbReference>
<feature type="transmembrane region" description="Helical" evidence="8">
    <location>
        <begin position="163"/>
        <end position="185"/>
    </location>
</feature>
<keyword evidence="3" id="KW-0808">Transferase</keyword>
<dbReference type="Pfam" id="PF13405">
    <property type="entry name" value="EF-hand_6"/>
    <property type="match status" value="1"/>
</dbReference>
<evidence type="ECO:0000256" key="5">
    <source>
        <dbReference type="ARBA" id="ARBA00022777"/>
    </source>
</evidence>
<dbReference type="SMART" id="SM00054">
    <property type="entry name" value="EFh"/>
    <property type="match status" value="2"/>
</dbReference>
<evidence type="ECO:0000256" key="6">
    <source>
        <dbReference type="ARBA" id="ARBA00022837"/>
    </source>
</evidence>
<keyword evidence="2" id="KW-0723">Serine/threonine-protein kinase</keyword>
<dbReference type="InterPro" id="IPR018247">
    <property type="entry name" value="EF_Hand_1_Ca_BS"/>
</dbReference>
<proteinExistence type="inferred from homology"/>
<protein>
    <submittedName>
        <fullName evidence="10">Calcium-dependent protein kinase 11-like</fullName>
    </submittedName>
</protein>
<keyword evidence="4" id="KW-0547">Nucleotide-binding</keyword>
<feature type="domain" description="EF-hand" evidence="9">
    <location>
        <begin position="112"/>
        <end position="147"/>
    </location>
</feature>
<keyword evidence="5 10" id="KW-0418">Kinase</keyword>
<dbReference type="SUPFAM" id="SSF47473">
    <property type="entry name" value="EF-hand"/>
    <property type="match status" value="1"/>
</dbReference>
<dbReference type="EMBL" id="BKCJ010527517">
    <property type="protein sequence ID" value="GFA98478.1"/>
    <property type="molecule type" value="Genomic_DNA"/>
</dbReference>
<dbReference type="GO" id="GO:0004674">
    <property type="term" value="F:protein serine/threonine kinase activity"/>
    <property type="evidence" value="ECO:0007669"/>
    <property type="project" value="UniProtKB-KW"/>
</dbReference>
<dbReference type="InterPro" id="IPR050205">
    <property type="entry name" value="CDPK_Ser/Thr_kinases"/>
</dbReference>
<dbReference type="AlphaFoldDB" id="A0A699KNK4"/>
<evidence type="ECO:0000256" key="1">
    <source>
        <dbReference type="ARBA" id="ARBA00005354"/>
    </source>
</evidence>
<evidence type="ECO:0000256" key="4">
    <source>
        <dbReference type="ARBA" id="ARBA00022741"/>
    </source>
</evidence>
<gene>
    <name evidence="10" type="ORF">Tci_670450</name>
</gene>
<sequence>MLDRRPQQRIKAHEVLFAPDKPLDSAVISRLKHFSAMNKLKKMALRVIADRLSEEEIGGLKQMFKMIYADNSGTLTFEELKQLLKRVGSNLMESEIKELMDVIPTLYMNKIERAENLLTAFGFFDKDGSGYITKYELQQAWKDFNLQDAQLEYMIKEAGQDNVCLHFILFHYFILFWLCSIGWTYRLCRICSSDEKRR</sequence>
<evidence type="ECO:0000256" key="2">
    <source>
        <dbReference type="ARBA" id="ARBA00022527"/>
    </source>
</evidence>
<evidence type="ECO:0000256" key="3">
    <source>
        <dbReference type="ARBA" id="ARBA00022679"/>
    </source>
</evidence>
<dbReference type="Pfam" id="PF13202">
    <property type="entry name" value="EF-hand_5"/>
    <property type="match status" value="1"/>
</dbReference>